<keyword evidence="1" id="KW-0472">Membrane</keyword>
<dbReference type="InterPro" id="IPR001736">
    <property type="entry name" value="PLipase_D/transphosphatidylase"/>
</dbReference>
<evidence type="ECO:0000313" key="3">
    <source>
        <dbReference type="EMBL" id="BCM26004.1"/>
    </source>
</evidence>
<dbReference type="InterPro" id="IPR025202">
    <property type="entry name" value="PLD-like_dom"/>
</dbReference>
<dbReference type="EC" id="2.7.8.-" evidence="1"/>
<dbReference type="PANTHER" id="PTHR21248">
    <property type="entry name" value="CARDIOLIPIN SYNTHASE"/>
    <property type="match status" value="1"/>
</dbReference>
<keyword evidence="1" id="KW-0443">Lipid metabolism</keyword>
<feature type="active site" evidence="1">
    <location>
        <position position="292"/>
    </location>
</feature>
<dbReference type="AlphaFoldDB" id="A0A8D5GFW9"/>
<dbReference type="PANTHER" id="PTHR21248:SF22">
    <property type="entry name" value="PHOSPHOLIPASE D"/>
    <property type="match status" value="1"/>
</dbReference>
<dbReference type="GO" id="GO:0032049">
    <property type="term" value="P:cardiolipin biosynthetic process"/>
    <property type="evidence" value="ECO:0007669"/>
    <property type="project" value="InterPro"/>
</dbReference>
<dbReference type="Gene3D" id="3.30.870.10">
    <property type="entry name" value="Endonuclease Chain A"/>
    <property type="match status" value="2"/>
</dbReference>
<dbReference type="GO" id="GO:0005886">
    <property type="term" value="C:plasma membrane"/>
    <property type="evidence" value="ECO:0007669"/>
    <property type="project" value="UniProtKB-SubCell"/>
</dbReference>
<sequence>MSQFLPNNQITLLRNGEEYFPALEAEIDHAEHEIHLQTYIFENDATGQKIAAALMRAAGRKVTVNLLLDGFGSKDFPASLLDALQAAGVNVLFFRPKISPWTLKRNRLRRLHRKVSVFDGHVAFVGGINIIDDFDVPKDKTSPRIDYAVRIEGPLLVPIMQHVHTLWARTAWSQLKPATINIHQLDQPATGDKLAAFVVRDNLRHRRDIENAYLAAIENAKSDIFIANAYFMPGRQFRKALMRAAKRGVRVRLLLQGRMEYFLMIATHAFYSMFLRAGIEIYEYHKSFMHSKVAVIDDDWVTVGSSNIDPFSLLLAREANVVVIDKGFAQTLKQDLEIVLAEGATPILWDDWSRGFVLKRLVSWVVYGFVRFVLGVIGQPKQ</sequence>
<dbReference type="CDD" id="cd09159">
    <property type="entry name" value="PLDc_ybhO_like_2"/>
    <property type="match status" value="1"/>
</dbReference>
<gene>
    <name evidence="1 3" type="primary">clsB</name>
    <name evidence="3" type="ORF">ZMTM_22630</name>
</gene>
<keyword evidence="4" id="KW-1185">Reference proteome</keyword>
<dbReference type="NCBIfam" id="NF008427">
    <property type="entry name" value="PRK11263.1"/>
    <property type="match status" value="1"/>
</dbReference>
<evidence type="ECO:0000259" key="2">
    <source>
        <dbReference type="SMART" id="SM00155"/>
    </source>
</evidence>
<feature type="active site" evidence="1">
    <location>
        <position position="112"/>
    </location>
</feature>
<feature type="domain" description="PLD phosphodiesterase" evidence="2">
    <location>
        <begin position="285"/>
        <end position="312"/>
    </location>
</feature>
<feature type="active site" evidence="1">
    <location>
        <position position="119"/>
    </location>
</feature>
<dbReference type="SUPFAM" id="SSF56024">
    <property type="entry name" value="Phospholipase D/nuclease"/>
    <property type="match status" value="2"/>
</dbReference>
<evidence type="ECO:0000256" key="1">
    <source>
        <dbReference type="HAMAP-Rule" id="MF_01917"/>
    </source>
</evidence>
<comment type="function">
    <text evidence="1">Catalyzes the phosphatidyl group transfer from one phosphatidylglycerol molecule to another to form cardiolipin (CL) (diphosphatidylglycerol) and glycerol.</text>
</comment>
<dbReference type="KEGG" id="mpau:ZMTM_22630"/>
<keyword evidence="1" id="KW-0808">Transferase</keyword>
<keyword evidence="1" id="KW-0594">Phospholipid biosynthesis</keyword>
<comment type="subcellular location">
    <subcellularLocation>
        <location evidence="1">Cell membrane</location>
        <topology evidence="1">Peripheral membrane protein</topology>
    </subcellularLocation>
</comment>
<evidence type="ECO:0000313" key="4">
    <source>
        <dbReference type="Proteomes" id="UP000826722"/>
    </source>
</evidence>
<comment type="similarity">
    <text evidence="1">Belongs to the phospholipase D family. Cardiolipin synthase subfamily. ClsB sub-subfamily.</text>
</comment>
<dbReference type="HAMAP" id="MF_01917">
    <property type="entry name" value="Cardiolipin_synth_ClsB"/>
    <property type="match status" value="1"/>
</dbReference>
<organism evidence="3 4">
    <name type="scientific">Methyloradius palustris</name>
    <dbReference type="NCBI Taxonomy" id="2778876"/>
    <lineage>
        <taxon>Bacteria</taxon>
        <taxon>Pseudomonadati</taxon>
        <taxon>Pseudomonadota</taxon>
        <taxon>Betaproteobacteria</taxon>
        <taxon>Nitrosomonadales</taxon>
        <taxon>Methylophilaceae</taxon>
        <taxon>Methyloradius</taxon>
    </lineage>
</organism>
<dbReference type="Proteomes" id="UP000826722">
    <property type="component" value="Chromosome"/>
</dbReference>
<feature type="domain" description="PLD phosphodiesterase" evidence="2">
    <location>
        <begin position="107"/>
        <end position="134"/>
    </location>
</feature>
<keyword evidence="1" id="KW-1003">Cell membrane</keyword>
<keyword evidence="1" id="KW-1208">Phospholipid metabolism</keyword>
<proteinExistence type="inferred from homology"/>
<dbReference type="InterPro" id="IPR030872">
    <property type="entry name" value="Cardiolipin_synth_ClsB"/>
</dbReference>
<dbReference type="EMBL" id="AP024110">
    <property type="protein sequence ID" value="BCM26004.1"/>
    <property type="molecule type" value="Genomic_DNA"/>
</dbReference>
<accession>A0A8D5GFW9</accession>
<dbReference type="CDD" id="cd09110">
    <property type="entry name" value="PLDc_CLS_1"/>
    <property type="match status" value="1"/>
</dbReference>
<comment type="catalytic activity">
    <reaction evidence="1">
        <text>2 a 1,2-diacyl-sn-glycero-3-phospho-(1'-sn-glycerol) = a cardiolipin + glycerol</text>
        <dbReference type="Rhea" id="RHEA:31451"/>
        <dbReference type="ChEBI" id="CHEBI:17754"/>
        <dbReference type="ChEBI" id="CHEBI:62237"/>
        <dbReference type="ChEBI" id="CHEBI:64716"/>
    </reaction>
</comment>
<dbReference type="GO" id="GO:0008808">
    <property type="term" value="F:cardiolipin synthase activity"/>
    <property type="evidence" value="ECO:0007669"/>
    <property type="project" value="InterPro"/>
</dbReference>
<dbReference type="Pfam" id="PF13091">
    <property type="entry name" value="PLDc_2"/>
    <property type="match status" value="2"/>
</dbReference>
<dbReference type="RefSeq" id="WP_221764037.1">
    <property type="nucleotide sequence ID" value="NZ_AP024110.1"/>
</dbReference>
<protein>
    <recommendedName>
        <fullName evidence="1">Cardiolipin synthase B</fullName>
        <shortName evidence="1">CL synthase</shortName>
        <ecNumber evidence="1">2.7.8.-</ecNumber>
    </recommendedName>
</protein>
<feature type="active site" evidence="1">
    <location>
        <position position="297"/>
    </location>
</feature>
<dbReference type="SMART" id="SM00155">
    <property type="entry name" value="PLDc"/>
    <property type="match status" value="2"/>
</dbReference>
<feature type="active site" evidence="1">
    <location>
        <position position="290"/>
    </location>
</feature>
<keyword evidence="1" id="KW-0444">Lipid biosynthesis</keyword>
<name>A0A8D5GFW9_9PROT</name>
<feature type="active site" evidence="1">
    <location>
        <position position="114"/>
    </location>
</feature>
<reference evidence="3" key="1">
    <citation type="journal article" date="2021" name="Arch. Microbiol.">
        <title>Methyloradius palustris gen. nov., sp. nov., a methanol-oxidizing bacterium isolated from snow.</title>
        <authorList>
            <person name="Miyadera T."/>
            <person name="Kojima H."/>
            <person name="Fukui M."/>
        </authorList>
    </citation>
    <scope>NUCLEOTIDE SEQUENCE</scope>
    <source>
        <strain evidence="3">Zm11</strain>
    </source>
</reference>